<comment type="caution">
    <text evidence="1">The sequence shown here is derived from an EMBL/GenBank/DDBJ whole genome shotgun (WGS) entry which is preliminary data.</text>
</comment>
<name>A0AAD9NE34_RIDPI</name>
<protein>
    <submittedName>
        <fullName evidence="1">Uncharacterized protein</fullName>
    </submittedName>
</protein>
<sequence length="51" mass="5703">MKDNIPGVDGIPPKLLLEIVEQISTQLATVFNLSLEEGIVPLENSFFFKEQ</sequence>
<accession>A0AAD9NE34</accession>
<dbReference type="EMBL" id="JAODUO010001445">
    <property type="protein sequence ID" value="KAK2163824.1"/>
    <property type="molecule type" value="Genomic_DNA"/>
</dbReference>
<proteinExistence type="predicted"/>
<evidence type="ECO:0000313" key="2">
    <source>
        <dbReference type="Proteomes" id="UP001209878"/>
    </source>
</evidence>
<gene>
    <name evidence="1" type="ORF">NP493_1448g00019</name>
</gene>
<organism evidence="1 2">
    <name type="scientific">Ridgeia piscesae</name>
    <name type="common">Tubeworm</name>
    <dbReference type="NCBI Taxonomy" id="27915"/>
    <lineage>
        <taxon>Eukaryota</taxon>
        <taxon>Metazoa</taxon>
        <taxon>Spiralia</taxon>
        <taxon>Lophotrochozoa</taxon>
        <taxon>Annelida</taxon>
        <taxon>Polychaeta</taxon>
        <taxon>Sedentaria</taxon>
        <taxon>Canalipalpata</taxon>
        <taxon>Sabellida</taxon>
        <taxon>Siboglinidae</taxon>
        <taxon>Ridgeia</taxon>
    </lineage>
</organism>
<keyword evidence="2" id="KW-1185">Reference proteome</keyword>
<dbReference type="Proteomes" id="UP001209878">
    <property type="component" value="Unassembled WGS sequence"/>
</dbReference>
<reference evidence="1" key="1">
    <citation type="journal article" date="2023" name="Mol. Biol. Evol.">
        <title>Third-Generation Sequencing Reveals the Adaptive Role of the Epigenome in Three Deep-Sea Polychaetes.</title>
        <authorList>
            <person name="Perez M."/>
            <person name="Aroh O."/>
            <person name="Sun Y."/>
            <person name="Lan Y."/>
            <person name="Juniper S.K."/>
            <person name="Young C.R."/>
            <person name="Angers B."/>
            <person name="Qian P.Y."/>
        </authorList>
    </citation>
    <scope>NUCLEOTIDE SEQUENCE</scope>
    <source>
        <strain evidence="1">R07B-5</strain>
    </source>
</reference>
<dbReference type="AlphaFoldDB" id="A0AAD9NE34"/>
<evidence type="ECO:0000313" key="1">
    <source>
        <dbReference type="EMBL" id="KAK2163824.1"/>
    </source>
</evidence>